<protein>
    <submittedName>
        <fullName evidence="2">Uncharacterized protein</fullName>
    </submittedName>
</protein>
<comment type="caution">
    <text evidence="2">The sequence shown here is derived from an EMBL/GenBank/DDBJ whole genome shotgun (WGS) entry which is preliminary data.</text>
</comment>
<sequence length="209" mass="24448">MFKIFNRIRSIEKHWNRVIEKWNKSVQFMKSIGMTQINHLMETPILVIQIISIHSWLCSANCDDSLTENKQDNIVRVNSSFNIVIYVSFMLTSVQLKYSINTGLAQIPIIRYRMQIKDLKSGTADILSFFGIIYLKTSAVSILNEKSDSSKFLFNRLTTWTKYFICSLEINSNFLENVRIFTEPFKNLNKLCVIMFSIYLLKIIILVSY</sequence>
<dbReference type="AlphaFoldDB" id="A0A3M7PD70"/>
<dbReference type="Proteomes" id="UP000276133">
    <property type="component" value="Unassembled WGS sequence"/>
</dbReference>
<keyword evidence="1" id="KW-1133">Transmembrane helix</keyword>
<reference evidence="2 3" key="1">
    <citation type="journal article" date="2018" name="Sci. Rep.">
        <title>Genomic signatures of local adaptation to the degree of environmental predictability in rotifers.</title>
        <authorList>
            <person name="Franch-Gras L."/>
            <person name="Hahn C."/>
            <person name="Garcia-Roger E.M."/>
            <person name="Carmona M.J."/>
            <person name="Serra M."/>
            <person name="Gomez A."/>
        </authorList>
    </citation>
    <scope>NUCLEOTIDE SEQUENCE [LARGE SCALE GENOMIC DNA]</scope>
    <source>
        <strain evidence="2">HYR1</strain>
    </source>
</reference>
<feature type="transmembrane region" description="Helical" evidence="1">
    <location>
        <begin position="188"/>
        <end position="207"/>
    </location>
</feature>
<gene>
    <name evidence="2" type="ORF">BpHYR1_003632</name>
</gene>
<dbReference type="EMBL" id="REGN01011706">
    <property type="protein sequence ID" value="RMZ97002.1"/>
    <property type="molecule type" value="Genomic_DNA"/>
</dbReference>
<proteinExistence type="predicted"/>
<accession>A0A3M7PD70</accession>
<organism evidence="2 3">
    <name type="scientific">Brachionus plicatilis</name>
    <name type="common">Marine rotifer</name>
    <name type="synonym">Brachionus muelleri</name>
    <dbReference type="NCBI Taxonomy" id="10195"/>
    <lineage>
        <taxon>Eukaryota</taxon>
        <taxon>Metazoa</taxon>
        <taxon>Spiralia</taxon>
        <taxon>Gnathifera</taxon>
        <taxon>Rotifera</taxon>
        <taxon>Eurotatoria</taxon>
        <taxon>Monogononta</taxon>
        <taxon>Pseudotrocha</taxon>
        <taxon>Ploima</taxon>
        <taxon>Brachionidae</taxon>
        <taxon>Brachionus</taxon>
    </lineage>
</organism>
<evidence type="ECO:0000313" key="2">
    <source>
        <dbReference type="EMBL" id="RMZ97002.1"/>
    </source>
</evidence>
<evidence type="ECO:0000256" key="1">
    <source>
        <dbReference type="SAM" id="Phobius"/>
    </source>
</evidence>
<keyword evidence="1" id="KW-0472">Membrane</keyword>
<evidence type="ECO:0000313" key="3">
    <source>
        <dbReference type="Proteomes" id="UP000276133"/>
    </source>
</evidence>
<name>A0A3M7PD70_BRAPC</name>
<keyword evidence="3" id="KW-1185">Reference proteome</keyword>
<keyword evidence="1" id="KW-0812">Transmembrane</keyword>